<name>A0A382XLV2_9ZZZZ</name>
<evidence type="ECO:0000313" key="1">
    <source>
        <dbReference type="EMBL" id="SVD72106.1"/>
    </source>
</evidence>
<organism evidence="1">
    <name type="scientific">marine metagenome</name>
    <dbReference type="NCBI Taxonomy" id="408172"/>
    <lineage>
        <taxon>unclassified sequences</taxon>
        <taxon>metagenomes</taxon>
        <taxon>ecological metagenomes</taxon>
    </lineage>
</organism>
<reference evidence="1" key="1">
    <citation type="submission" date="2018-05" db="EMBL/GenBank/DDBJ databases">
        <authorList>
            <person name="Lanie J.A."/>
            <person name="Ng W.-L."/>
            <person name="Kazmierczak K.M."/>
            <person name="Andrzejewski T.M."/>
            <person name="Davidsen T.M."/>
            <person name="Wayne K.J."/>
            <person name="Tettelin H."/>
            <person name="Glass J.I."/>
            <person name="Rusch D."/>
            <person name="Podicherti R."/>
            <person name="Tsui H.-C.T."/>
            <person name="Winkler M.E."/>
        </authorList>
    </citation>
    <scope>NUCLEOTIDE SEQUENCE</scope>
</reference>
<gene>
    <name evidence="1" type="ORF">METZ01_LOCUS424960</name>
</gene>
<protein>
    <submittedName>
        <fullName evidence="1">Uncharacterized protein</fullName>
    </submittedName>
</protein>
<feature type="non-terminal residue" evidence="1">
    <location>
        <position position="171"/>
    </location>
</feature>
<proteinExistence type="predicted"/>
<dbReference type="AlphaFoldDB" id="A0A382XLV2"/>
<sequence length="171" mass="18548">VVAKEGHDATNARLGESHYTVTSLQENTGGHMLRRTTVALFALSIATPLTAQVPEGMQMRVDLSTNSADPDDVPEVDVRVMGDGFHVNTGPAVVLWKDDDTASRPFTLSGRFVLGEPSSHANYYGLIYGGGSLDETGQNYMYFLVAQNGTYIVKHRAGESVHDIQARTPHD</sequence>
<dbReference type="EMBL" id="UINC01168858">
    <property type="protein sequence ID" value="SVD72106.1"/>
    <property type="molecule type" value="Genomic_DNA"/>
</dbReference>
<accession>A0A382XLV2</accession>
<feature type="non-terminal residue" evidence="1">
    <location>
        <position position="1"/>
    </location>
</feature>